<dbReference type="GeneID" id="5327392"/>
<dbReference type="InterPro" id="IPR012441">
    <property type="entry name" value="DUF1643"/>
</dbReference>
<proteinExistence type="predicted"/>
<dbReference type="STRING" id="419665.Maeo_0922"/>
<protein>
    <recommendedName>
        <fullName evidence="3">DUF1643 domain-containing protein</fullName>
    </recommendedName>
</protein>
<dbReference type="Proteomes" id="UP000001106">
    <property type="component" value="Chromosome"/>
</dbReference>
<dbReference type="AlphaFoldDB" id="A6UVI1"/>
<evidence type="ECO:0000313" key="1">
    <source>
        <dbReference type="EMBL" id="ABR56503.1"/>
    </source>
</evidence>
<sequence length="196" mass="22693">MKARIGRQVKHFENIDVDCITAIFSKNNLYRYTLQMQYKDRIEQNNTITVILKNPSSANEKMADNTIRRVEGFVHCNFPDVKYLNILNIFAYRATDAKDVKNALINNGLNYIVGIENDKYIKSFVKESDYIIKAWGGNSGINKKAYNQRIEQVNDLIHNNVKKDVPIYRVDGNGKGSSLYPFHACFWSYTMGLEKY</sequence>
<dbReference type="RefSeq" id="WP_011973635.1">
    <property type="nucleotide sequence ID" value="NC_009635.1"/>
</dbReference>
<dbReference type="EMBL" id="CP000743">
    <property type="protein sequence ID" value="ABR56503.1"/>
    <property type="molecule type" value="Genomic_DNA"/>
</dbReference>
<name>A6UVI1_META3</name>
<reference evidence="1" key="1">
    <citation type="submission" date="2007-06" db="EMBL/GenBank/DDBJ databases">
        <title>Complete sequence of Methanococcus aeolicus Nankai-3.</title>
        <authorList>
            <consortium name="US DOE Joint Genome Institute"/>
            <person name="Copeland A."/>
            <person name="Lucas S."/>
            <person name="Lapidus A."/>
            <person name="Barry K."/>
            <person name="Glavina del Rio T."/>
            <person name="Dalin E."/>
            <person name="Tice H."/>
            <person name="Pitluck S."/>
            <person name="Chain P."/>
            <person name="Malfatti S."/>
            <person name="Shin M."/>
            <person name="Vergez L."/>
            <person name="Schmutz J."/>
            <person name="Larimer F."/>
            <person name="Land M."/>
            <person name="Hauser L."/>
            <person name="Kyrpides N."/>
            <person name="Lykidis A."/>
            <person name="Sieprawska-Lupa M."/>
            <person name="Whitman W.B."/>
            <person name="Richardson P."/>
        </authorList>
    </citation>
    <scope>NUCLEOTIDE SEQUENCE [LARGE SCALE GENOMIC DNA]</scope>
    <source>
        <strain evidence="1">Nankai-3</strain>
    </source>
</reference>
<dbReference type="eggNOG" id="arCOG09408">
    <property type="taxonomic scope" value="Archaea"/>
</dbReference>
<keyword evidence="2" id="KW-1185">Reference proteome</keyword>
<evidence type="ECO:0000313" key="2">
    <source>
        <dbReference type="Proteomes" id="UP000001106"/>
    </source>
</evidence>
<accession>A6UVI1</accession>
<dbReference type="HOGENOM" id="CLU_1425197_0_0_2"/>
<organism evidence="1 2">
    <name type="scientific">Methanococcus aeolicus (strain ATCC BAA-1280 / DSM 17508 / OCM 812 / Nankai-3)</name>
    <dbReference type="NCBI Taxonomy" id="419665"/>
    <lineage>
        <taxon>Archaea</taxon>
        <taxon>Methanobacteriati</taxon>
        <taxon>Methanobacteriota</taxon>
        <taxon>Methanomada group</taxon>
        <taxon>Methanococci</taxon>
        <taxon>Methanococcales</taxon>
        <taxon>Methanococcaceae</taxon>
        <taxon>Methanococcus</taxon>
    </lineage>
</organism>
<dbReference type="Pfam" id="PF07799">
    <property type="entry name" value="DUF1643"/>
    <property type="match status" value="1"/>
</dbReference>
<dbReference type="OrthoDB" id="286501at2157"/>
<dbReference type="KEGG" id="mae:Maeo_0922"/>
<evidence type="ECO:0008006" key="3">
    <source>
        <dbReference type="Google" id="ProtNLM"/>
    </source>
</evidence>
<gene>
    <name evidence="1" type="ordered locus">Maeo_0922</name>
</gene>